<dbReference type="Pfam" id="PF02310">
    <property type="entry name" value="B12-binding"/>
    <property type="match status" value="1"/>
</dbReference>
<dbReference type="InterPro" id="IPR006638">
    <property type="entry name" value="Elp3/MiaA/NifB-like_rSAM"/>
</dbReference>
<keyword evidence="5" id="KW-0949">S-adenosyl-L-methionine</keyword>
<dbReference type="GO" id="GO:0051539">
    <property type="term" value="F:4 iron, 4 sulfur cluster binding"/>
    <property type="evidence" value="ECO:0007669"/>
    <property type="project" value="UniProtKB-KW"/>
</dbReference>
<feature type="domain" description="B12-binding" evidence="9">
    <location>
        <begin position="17"/>
        <end position="159"/>
    </location>
</feature>
<keyword evidence="6" id="KW-0479">Metal-binding</keyword>
<evidence type="ECO:0000256" key="6">
    <source>
        <dbReference type="ARBA" id="ARBA00022723"/>
    </source>
</evidence>
<proteinExistence type="predicted"/>
<dbReference type="GO" id="GO:0031419">
    <property type="term" value="F:cobalamin binding"/>
    <property type="evidence" value="ECO:0007669"/>
    <property type="project" value="InterPro"/>
</dbReference>
<dbReference type="SFLD" id="SFLDS00029">
    <property type="entry name" value="Radical_SAM"/>
    <property type="match status" value="1"/>
</dbReference>
<feature type="domain" description="Radical SAM core" evidence="10">
    <location>
        <begin position="214"/>
        <end position="447"/>
    </location>
</feature>
<evidence type="ECO:0000259" key="9">
    <source>
        <dbReference type="PROSITE" id="PS51332"/>
    </source>
</evidence>
<dbReference type="Gene3D" id="3.80.30.20">
    <property type="entry name" value="tm_1862 like domain"/>
    <property type="match status" value="1"/>
</dbReference>
<dbReference type="InterPro" id="IPR020612">
    <property type="entry name" value="Methylthiotransferase_CS"/>
</dbReference>
<sequence>MKTKLNKIDIVFINPGDRRQIFQGLGKNVVGIEPPYWIAVMAAFLRNKGFRVAIVDSNADNLTPEETTKKVQKYNPLLAAIIVYGAQPSASTQNMSISGKICSALKTGTNIKIAIGGLHPTALPKRTLIEEAVDFVIEGEGPFTLTKLLEKLKEGNQDYSEVPGLWYRENNKIKNNPRAPLVKNLDEMLPIAAWDLLPMKKYRAHNWHSMDDIDHRSPYAAVYTSLGCPYSCAFCCINTPFGRPGIRYRSPELVVSEIEFLVKKYHIKNIKIIDELFVLDEKHYMTIVDLLIKRLINKGYPLNFWAYARVDSVNFNNLPKMKKAGIHWLSLGIESGSEIVRDGVNKQIRRKDIIKVVRKIQEAGIYVMGNYIFGLPDDNMETMQETLNLALELNTEWANFYCTMAYPGSKLYETALKNKWDLPKEWHAYSQHSYETLPLPSKYLSAEEILRFRDKAFNKYFENPRYLKMIEKKFGKKTRKHIEEMTKTKLKRKLLGD</sequence>
<dbReference type="InterPro" id="IPR007197">
    <property type="entry name" value="rSAM"/>
</dbReference>
<dbReference type="InterPro" id="IPR058240">
    <property type="entry name" value="rSAM_sf"/>
</dbReference>
<dbReference type="SFLD" id="SFLDG01082">
    <property type="entry name" value="B12-binding_domain_containing"/>
    <property type="match status" value="1"/>
</dbReference>
<dbReference type="InterPro" id="IPR006158">
    <property type="entry name" value="Cobalamin-bd"/>
</dbReference>
<dbReference type="PANTHER" id="PTHR43409:SF7">
    <property type="entry name" value="BLL1977 PROTEIN"/>
    <property type="match status" value="1"/>
</dbReference>
<dbReference type="PROSITE" id="PS51918">
    <property type="entry name" value="RADICAL_SAM"/>
    <property type="match status" value="1"/>
</dbReference>
<dbReference type="Gene3D" id="3.40.50.280">
    <property type="entry name" value="Cobalamin-binding domain"/>
    <property type="match status" value="1"/>
</dbReference>
<evidence type="ECO:0000256" key="5">
    <source>
        <dbReference type="ARBA" id="ARBA00022691"/>
    </source>
</evidence>
<dbReference type="GO" id="GO:0003824">
    <property type="term" value="F:catalytic activity"/>
    <property type="evidence" value="ECO:0007669"/>
    <property type="project" value="InterPro"/>
</dbReference>
<comment type="caution">
    <text evidence="11">The sequence shown here is derived from an EMBL/GenBank/DDBJ whole genome shotgun (WGS) entry which is preliminary data.</text>
</comment>
<dbReference type="CDD" id="cd01335">
    <property type="entry name" value="Radical_SAM"/>
    <property type="match status" value="1"/>
</dbReference>
<dbReference type="PROSITE" id="PS51332">
    <property type="entry name" value="B12_BINDING"/>
    <property type="match status" value="1"/>
</dbReference>
<keyword evidence="8" id="KW-0411">Iron-sulfur</keyword>
<dbReference type="SMART" id="SM00729">
    <property type="entry name" value="Elp3"/>
    <property type="match status" value="1"/>
</dbReference>
<dbReference type="InterPro" id="IPR034466">
    <property type="entry name" value="Methyltransferase_Class_B"/>
</dbReference>
<dbReference type="SUPFAM" id="SSF102114">
    <property type="entry name" value="Radical SAM enzymes"/>
    <property type="match status" value="1"/>
</dbReference>
<dbReference type="GO" id="GO:0046872">
    <property type="term" value="F:metal ion binding"/>
    <property type="evidence" value="ECO:0007669"/>
    <property type="project" value="UniProtKB-KW"/>
</dbReference>
<dbReference type="PROSITE" id="PS01278">
    <property type="entry name" value="MTTASE_RADICAL"/>
    <property type="match status" value="1"/>
</dbReference>
<evidence type="ECO:0000256" key="8">
    <source>
        <dbReference type="ARBA" id="ARBA00023014"/>
    </source>
</evidence>
<comment type="cofactor">
    <cofactor evidence="1">
        <name>[4Fe-4S] cluster</name>
        <dbReference type="ChEBI" id="CHEBI:49883"/>
    </cofactor>
</comment>
<dbReference type="InterPro" id="IPR051198">
    <property type="entry name" value="BchE-like"/>
</dbReference>
<organism evidence="11 12">
    <name type="scientific">Candidatus Shapirobacteria bacterium CG08_land_8_20_14_0_20_39_18</name>
    <dbReference type="NCBI Taxonomy" id="1974883"/>
    <lineage>
        <taxon>Bacteria</taxon>
        <taxon>Candidatus Shapironibacteriota</taxon>
    </lineage>
</organism>
<evidence type="ECO:0000259" key="10">
    <source>
        <dbReference type="PROSITE" id="PS51918"/>
    </source>
</evidence>
<name>A0A2M6XC72_9BACT</name>
<dbReference type="SFLD" id="SFLDG01123">
    <property type="entry name" value="methyltransferase_(Class_B)"/>
    <property type="match status" value="1"/>
</dbReference>
<dbReference type="InterPro" id="IPR023404">
    <property type="entry name" value="rSAM_horseshoe"/>
</dbReference>
<accession>A0A2M6XC72</accession>
<dbReference type="CDD" id="cd02068">
    <property type="entry name" value="radical_SAM_B12_BD"/>
    <property type="match status" value="1"/>
</dbReference>
<dbReference type="Proteomes" id="UP000228996">
    <property type="component" value="Unassembled WGS sequence"/>
</dbReference>
<gene>
    <name evidence="11" type="ORF">COT44_04840</name>
</gene>
<keyword evidence="2" id="KW-0004">4Fe-4S</keyword>
<protein>
    <submittedName>
        <fullName evidence="11">B12-binding domain-containing radical SAM protein</fullName>
    </submittedName>
</protein>
<evidence type="ECO:0000256" key="2">
    <source>
        <dbReference type="ARBA" id="ARBA00022485"/>
    </source>
</evidence>
<reference evidence="12" key="1">
    <citation type="submission" date="2017-09" db="EMBL/GenBank/DDBJ databases">
        <title>Depth-based differentiation of microbial function through sediment-hosted aquifers and enrichment of novel symbionts in the deep terrestrial subsurface.</title>
        <authorList>
            <person name="Probst A.J."/>
            <person name="Ladd B."/>
            <person name="Jarett J.K."/>
            <person name="Geller-Mcgrath D.E."/>
            <person name="Sieber C.M.K."/>
            <person name="Emerson J.B."/>
            <person name="Anantharaman K."/>
            <person name="Thomas B.C."/>
            <person name="Malmstrom R."/>
            <person name="Stieglmeier M."/>
            <person name="Klingl A."/>
            <person name="Woyke T."/>
            <person name="Ryan C.M."/>
            <person name="Banfield J.F."/>
        </authorList>
    </citation>
    <scope>NUCLEOTIDE SEQUENCE [LARGE SCALE GENOMIC DNA]</scope>
</reference>
<evidence type="ECO:0000256" key="1">
    <source>
        <dbReference type="ARBA" id="ARBA00001966"/>
    </source>
</evidence>
<dbReference type="AlphaFoldDB" id="A0A2M6XC72"/>
<evidence type="ECO:0000256" key="7">
    <source>
        <dbReference type="ARBA" id="ARBA00023004"/>
    </source>
</evidence>
<evidence type="ECO:0000256" key="4">
    <source>
        <dbReference type="ARBA" id="ARBA00022679"/>
    </source>
</evidence>
<dbReference type="EMBL" id="PEYO01000022">
    <property type="protein sequence ID" value="PIU03190.1"/>
    <property type="molecule type" value="Genomic_DNA"/>
</dbReference>
<evidence type="ECO:0000313" key="12">
    <source>
        <dbReference type="Proteomes" id="UP000228996"/>
    </source>
</evidence>
<dbReference type="PANTHER" id="PTHR43409">
    <property type="entry name" value="ANAEROBIC MAGNESIUM-PROTOPORPHYRIN IX MONOMETHYL ESTER CYCLASE-RELATED"/>
    <property type="match status" value="1"/>
</dbReference>
<keyword evidence="4" id="KW-0808">Transferase</keyword>
<dbReference type="Pfam" id="PF04055">
    <property type="entry name" value="Radical_SAM"/>
    <property type="match status" value="1"/>
</dbReference>
<keyword evidence="7" id="KW-0408">Iron</keyword>
<evidence type="ECO:0000256" key="3">
    <source>
        <dbReference type="ARBA" id="ARBA00022603"/>
    </source>
</evidence>
<keyword evidence="3" id="KW-0489">Methyltransferase</keyword>
<evidence type="ECO:0000313" key="11">
    <source>
        <dbReference type="EMBL" id="PIU03190.1"/>
    </source>
</evidence>